<organism evidence="1 2">
    <name type="scientific">Octopus vulgaris</name>
    <name type="common">Common octopus</name>
    <dbReference type="NCBI Taxonomy" id="6645"/>
    <lineage>
        <taxon>Eukaryota</taxon>
        <taxon>Metazoa</taxon>
        <taxon>Spiralia</taxon>
        <taxon>Lophotrochozoa</taxon>
        <taxon>Mollusca</taxon>
        <taxon>Cephalopoda</taxon>
        <taxon>Coleoidea</taxon>
        <taxon>Octopodiformes</taxon>
        <taxon>Octopoda</taxon>
        <taxon>Incirrata</taxon>
        <taxon>Octopodidae</taxon>
        <taxon>Octopus</taxon>
    </lineage>
</organism>
<protein>
    <submittedName>
        <fullName evidence="1">Uncharacterized protein</fullName>
    </submittedName>
</protein>
<dbReference type="Proteomes" id="UP001162480">
    <property type="component" value="Chromosome 2"/>
</dbReference>
<dbReference type="EMBL" id="OX597815">
    <property type="protein sequence ID" value="CAI9717784.1"/>
    <property type="molecule type" value="Genomic_DNA"/>
</dbReference>
<sequence length="68" mass="7362">MAASRLLWYDCHDAGGRVWCKCDEMREIGVKVTVVNVEDGCGVGVGDCGGGCENMAIVNSKKEPYHEI</sequence>
<accession>A0AA36EYB9</accession>
<name>A0AA36EYB9_OCTVU</name>
<proteinExistence type="predicted"/>
<reference evidence="1" key="1">
    <citation type="submission" date="2023-08" db="EMBL/GenBank/DDBJ databases">
        <authorList>
            <person name="Alioto T."/>
            <person name="Alioto T."/>
            <person name="Gomez Garrido J."/>
        </authorList>
    </citation>
    <scope>NUCLEOTIDE SEQUENCE</scope>
</reference>
<dbReference type="AlphaFoldDB" id="A0AA36EYB9"/>
<keyword evidence="2" id="KW-1185">Reference proteome</keyword>
<evidence type="ECO:0000313" key="2">
    <source>
        <dbReference type="Proteomes" id="UP001162480"/>
    </source>
</evidence>
<gene>
    <name evidence="1" type="ORF">OCTVUL_1B026762</name>
</gene>
<evidence type="ECO:0000313" key="1">
    <source>
        <dbReference type="EMBL" id="CAI9717784.1"/>
    </source>
</evidence>